<sequence length="169" mass="19163">MASSNAYQIVTLKEKDVPGAQLIYPEVENHSNVQLKRWLLCKGLTTAGNKSILIARVKDCIGTKSDVINVGVDDGKWYDLNLQEGVKDSESFQSTSNPQVPPIVGWKNFPSTGLPNHFNERHIHHYIIESVQFVGQNQTSKEEDECDIEDTSKPLQKGRQYFKIHMYKT</sequence>
<accession>A0A6J8DQU9</accession>
<dbReference type="OrthoDB" id="6157607at2759"/>
<organism evidence="1 2">
    <name type="scientific">Mytilus coruscus</name>
    <name type="common">Sea mussel</name>
    <dbReference type="NCBI Taxonomy" id="42192"/>
    <lineage>
        <taxon>Eukaryota</taxon>
        <taxon>Metazoa</taxon>
        <taxon>Spiralia</taxon>
        <taxon>Lophotrochozoa</taxon>
        <taxon>Mollusca</taxon>
        <taxon>Bivalvia</taxon>
        <taxon>Autobranchia</taxon>
        <taxon>Pteriomorphia</taxon>
        <taxon>Mytilida</taxon>
        <taxon>Mytiloidea</taxon>
        <taxon>Mytilidae</taxon>
        <taxon>Mytilinae</taxon>
        <taxon>Mytilus</taxon>
    </lineage>
</organism>
<protein>
    <recommendedName>
        <fullName evidence="3">SAP domain-containing protein</fullName>
    </recommendedName>
</protein>
<dbReference type="EMBL" id="CACVKT020007771">
    <property type="protein sequence ID" value="CAC5410449.1"/>
    <property type="molecule type" value="Genomic_DNA"/>
</dbReference>
<evidence type="ECO:0000313" key="1">
    <source>
        <dbReference type="EMBL" id="CAC5410449.1"/>
    </source>
</evidence>
<keyword evidence="2" id="KW-1185">Reference proteome</keyword>
<proteinExistence type="predicted"/>
<name>A0A6J8DQU9_MYTCO</name>
<gene>
    <name evidence="1" type="ORF">MCOR_43633</name>
</gene>
<dbReference type="Proteomes" id="UP000507470">
    <property type="component" value="Unassembled WGS sequence"/>
</dbReference>
<dbReference type="AlphaFoldDB" id="A0A6J8DQU9"/>
<evidence type="ECO:0008006" key="3">
    <source>
        <dbReference type="Google" id="ProtNLM"/>
    </source>
</evidence>
<reference evidence="1 2" key="1">
    <citation type="submission" date="2020-06" db="EMBL/GenBank/DDBJ databases">
        <authorList>
            <person name="Li R."/>
            <person name="Bekaert M."/>
        </authorList>
    </citation>
    <scope>NUCLEOTIDE SEQUENCE [LARGE SCALE GENOMIC DNA]</scope>
    <source>
        <strain evidence="2">wild</strain>
    </source>
</reference>
<evidence type="ECO:0000313" key="2">
    <source>
        <dbReference type="Proteomes" id="UP000507470"/>
    </source>
</evidence>